<dbReference type="EMBL" id="JAIWYP010000001">
    <property type="protein sequence ID" value="KAH3882882.1"/>
    <property type="molecule type" value="Genomic_DNA"/>
</dbReference>
<dbReference type="PANTHER" id="PTHR11686:SF9">
    <property type="entry name" value="RE13973P"/>
    <property type="match status" value="1"/>
</dbReference>
<dbReference type="InterPro" id="IPR029055">
    <property type="entry name" value="Ntn_hydrolases_N"/>
</dbReference>
<dbReference type="InterPro" id="IPR000101">
    <property type="entry name" value="GGT_peptidase"/>
</dbReference>
<reference evidence="4" key="1">
    <citation type="journal article" date="2019" name="bioRxiv">
        <title>The Genome of the Zebra Mussel, Dreissena polymorpha: A Resource for Invasive Species Research.</title>
        <authorList>
            <person name="McCartney M.A."/>
            <person name="Auch B."/>
            <person name="Kono T."/>
            <person name="Mallez S."/>
            <person name="Zhang Y."/>
            <person name="Obille A."/>
            <person name="Becker A."/>
            <person name="Abrahante J.E."/>
            <person name="Garbe J."/>
            <person name="Badalamenti J.P."/>
            <person name="Herman A."/>
            <person name="Mangelson H."/>
            <person name="Liachko I."/>
            <person name="Sullivan S."/>
            <person name="Sone E.D."/>
            <person name="Koren S."/>
            <person name="Silverstein K.A.T."/>
            <person name="Beckman K.B."/>
            <person name="Gohl D.M."/>
        </authorList>
    </citation>
    <scope>NUCLEOTIDE SEQUENCE</scope>
    <source>
        <strain evidence="4">Duluth1</strain>
        <tissue evidence="4">Whole animal</tissue>
    </source>
</reference>
<dbReference type="SUPFAM" id="SSF56235">
    <property type="entry name" value="N-terminal nucleophile aminohydrolases (Ntn hydrolases)"/>
    <property type="match status" value="1"/>
</dbReference>
<comment type="caution">
    <text evidence="4">The sequence shown here is derived from an EMBL/GenBank/DDBJ whole genome shotgun (WGS) entry which is preliminary data.</text>
</comment>
<evidence type="ECO:0000256" key="1">
    <source>
        <dbReference type="PIRSR" id="PIRSR600101-1"/>
    </source>
</evidence>
<sequence>MVFEKDFADEFPGFKQLITNPSTGALYIEGEIMKLPKLARIFELIADKGPHSFYNGTLADDIVADIQEAGGIITKDDLANYTSLVEDALHFHLHDNNTVYSPPLPSSGAVYLFILNILKDYNFTADSVSNVAKATTTWHRVTEAMKHAYSLRTNLGDSTVGSDAFRTYVTKLVQNMTDPSFGFTHKQQIDDSRTFGSDYYKPIFHSAWEDHGTAHLSVIGPNGDAVSITSTTNLRQVEHTILSFNAITRQYIFEHTLYNVVLCFKKLHLQTYFIVPYLYLTCMPFNYFLQSKYVTLFFKKTKVHANQRVQTQSKQVTLWCGHMDRLINYVYIEECNLLSQLWFQSDRQSNGNHIQQRNGRFLYSGDSELFRGTGF</sequence>
<dbReference type="Pfam" id="PF01019">
    <property type="entry name" value="G_glu_transpept"/>
    <property type="match status" value="1"/>
</dbReference>
<proteinExistence type="predicted"/>
<keyword evidence="3" id="KW-0472">Membrane</keyword>
<dbReference type="FunFam" id="1.10.246.130:FF:000001">
    <property type="entry name" value="Gamma-glutamyltransferase 5 isoform 1"/>
    <property type="match status" value="1"/>
</dbReference>
<evidence type="ECO:0000313" key="5">
    <source>
        <dbReference type="Proteomes" id="UP000828390"/>
    </source>
</evidence>
<feature type="binding site" evidence="2">
    <location>
        <begin position="231"/>
        <end position="233"/>
    </location>
    <ligand>
        <name>L-glutamate</name>
        <dbReference type="ChEBI" id="CHEBI:29985"/>
    </ligand>
</feature>
<dbReference type="InterPro" id="IPR043138">
    <property type="entry name" value="GGT_lsub"/>
</dbReference>
<keyword evidence="3" id="KW-0812">Transmembrane</keyword>
<dbReference type="PANTHER" id="PTHR11686">
    <property type="entry name" value="GAMMA GLUTAMYL TRANSPEPTIDASE"/>
    <property type="match status" value="1"/>
</dbReference>
<feature type="active site" description="Nucleophile" evidence="1">
    <location>
        <position position="213"/>
    </location>
</feature>
<name>A0A9D4MX97_DREPO</name>
<dbReference type="AlphaFoldDB" id="A0A9D4MX97"/>
<dbReference type="Proteomes" id="UP000828390">
    <property type="component" value="Unassembled WGS sequence"/>
</dbReference>
<evidence type="ECO:0000313" key="4">
    <source>
        <dbReference type="EMBL" id="KAH3882882.1"/>
    </source>
</evidence>
<reference evidence="4" key="2">
    <citation type="submission" date="2020-11" db="EMBL/GenBank/DDBJ databases">
        <authorList>
            <person name="McCartney M.A."/>
            <person name="Auch B."/>
            <person name="Kono T."/>
            <person name="Mallez S."/>
            <person name="Becker A."/>
            <person name="Gohl D.M."/>
            <person name="Silverstein K.A.T."/>
            <person name="Koren S."/>
            <person name="Bechman K.B."/>
            <person name="Herman A."/>
            <person name="Abrahante J.E."/>
            <person name="Garbe J."/>
        </authorList>
    </citation>
    <scope>NUCLEOTIDE SEQUENCE</scope>
    <source>
        <strain evidence="4">Duluth1</strain>
        <tissue evidence="4">Whole animal</tissue>
    </source>
</reference>
<feature type="transmembrane region" description="Helical" evidence="3">
    <location>
        <begin position="269"/>
        <end position="289"/>
    </location>
</feature>
<dbReference type="PRINTS" id="PR01210">
    <property type="entry name" value="GGTRANSPTASE"/>
</dbReference>
<keyword evidence="3" id="KW-1133">Transmembrane helix</keyword>
<organism evidence="4 5">
    <name type="scientific">Dreissena polymorpha</name>
    <name type="common">Zebra mussel</name>
    <name type="synonym">Mytilus polymorpha</name>
    <dbReference type="NCBI Taxonomy" id="45954"/>
    <lineage>
        <taxon>Eukaryota</taxon>
        <taxon>Metazoa</taxon>
        <taxon>Spiralia</taxon>
        <taxon>Lophotrochozoa</taxon>
        <taxon>Mollusca</taxon>
        <taxon>Bivalvia</taxon>
        <taxon>Autobranchia</taxon>
        <taxon>Heteroconchia</taxon>
        <taxon>Euheterodonta</taxon>
        <taxon>Imparidentia</taxon>
        <taxon>Neoheterodontei</taxon>
        <taxon>Myida</taxon>
        <taxon>Dreissenoidea</taxon>
        <taxon>Dreissenidae</taxon>
        <taxon>Dreissena</taxon>
    </lineage>
</organism>
<dbReference type="GO" id="GO:0006751">
    <property type="term" value="P:glutathione catabolic process"/>
    <property type="evidence" value="ECO:0007669"/>
    <property type="project" value="InterPro"/>
</dbReference>
<evidence type="ECO:0000256" key="3">
    <source>
        <dbReference type="SAM" id="Phobius"/>
    </source>
</evidence>
<keyword evidence="5" id="KW-1185">Reference proteome</keyword>
<protein>
    <submittedName>
        <fullName evidence="4">Uncharacterized protein</fullName>
    </submittedName>
</protein>
<accession>A0A9D4MX97</accession>
<dbReference type="Gene3D" id="1.10.246.130">
    <property type="match status" value="1"/>
</dbReference>
<gene>
    <name evidence="4" type="ORF">DPMN_006828</name>
</gene>
<dbReference type="GO" id="GO:0005886">
    <property type="term" value="C:plasma membrane"/>
    <property type="evidence" value="ECO:0007669"/>
    <property type="project" value="TreeGrafter"/>
</dbReference>
<dbReference type="GO" id="GO:0036374">
    <property type="term" value="F:glutathione hydrolase activity"/>
    <property type="evidence" value="ECO:0007669"/>
    <property type="project" value="InterPro"/>
</dbReference>
<evidence type="ECO:0000256" key="2">
    <source>
        <dbReference type="PIRSR" id="PIRSR600101-2"/>
    </source>
</evidence>